<proteinExistence type="predicted"/>
<evidence type="ECO:0000313" key="1">
    <source>
        <dbReference type="EMBL" id="KAG5166731.1"/>
    </source>
</evidence>
<organism evidence="1">
    <name type="scientific">Psilocybe cubensis</name>
    <name type="common">Psychedelic mushroom</name>
    <name type="synonym">Stropharia cubensis</name>
    <dbReference type="NCBI Taxonomy" id="181762"/>
    <lineage>
        <taxon>Eukaryota</taxon>
        <taxon>Fungi</taxon>
        <taxon>Dikarya</taxon>
        <taxon>Basidiomycota</taxon>
        <taxon>Agaricomycotina</taxon>
        <taxon>Agaricomycetes</taxon>
        <taxon>Agaricomycetidae</taxon>
        <taxon>Agaricales</taxon>
        <taxon>Agaricineae</taxon>
        <taxon>Strophariaceae</taxon>
        <taxon>Psilocybe</taxon>
    </lineage>
</organism>
<reference evidence="1" key="1">
    <citation type="submission" date="2021-02" db="EMBL/GenBank/DDBJ databases">
        <title>Psilocybe cubensis genome.</title>
        <authorList>
            <person name="Mckernan K.J."/>
            <person name="Crawford S."/>
            <person name="Trippe A."/>
            <person name="Kane L.T."/>
            <person name="Mclaughlin S."/>
        </authorList>
    </citation>
    <scope>NUCLEOTIDE SEQUENCE [LARGE SCALE GENOMIC DNA]</scope>
    <source>
        <strain evidence="1">MGC-MH-2018</strain>
    </source>
</reference>
<evidence type="ECO:0008006" key="2">
    <source>
        <dbReference type="Google" id="ProtNLM"/>
    </source>
</evidence>
<protein>
    <recommendedName>
        <fullName evidence="2">F-box domain-containing protein</fullName>
    </recommendedName>
</protein>
<sequence>MPIATDFPSIQKTKDDVDYIDAVVKQIEHRIKQLVAERIYLNRKRNSYSPAVKLPPELLSLIFQFACLPDEGHQLEYHTPTMYHYGEINQGLCIGKGALTPFFLGTICSAWRQVAQDTSQLWCAVIVYMNQRHADSQAALLKSWLKRSGQRPISVKLVEGDKANNRDADWPTDVTDIEGDANHERADRWPADFVDVSSAVINVLASHSKQWHTIDIFVPHSWKLELAKVRHNIPLLTSLTLRVADTCPSLAYIDVFAYAPQLHSVHLVGYSVTDICLPWKQLCHLEGEYFSSWDCLKAMHLGVRLRKCQFEQLCHGLEFTTFNSRPIKHEYLTSFELLMKTTHELDTFLSSLMLPNLKELVVSLSDEESLLWPIIPLMRRSDFKLQLLHLLGTTPDEEQLIGFLKVQPWIKSLILLNPLVTTGGTLGYSFIEAMTPMKARKEYDQPIAYLLPMLEHFEYQGATSFTPHSLVRLLSKRWQTGAQILGEAPVTHRQPLPYPIPAVKVLQMQKVEPALLRSVTITISRAWNLTLSDTQIVQRLEEEGMHIQLLEFPSRNRRRRI</sequence>
<gene>
    <name evidence="1" type="ORF">JR316_008821</name>
</gene>
<dbReference type="AlphaFoldDB" id="A0A8H8CIH6"/>
<dbReference type="OrthoDB" id="2269034at2759"/>
<name>A0A8H8CIH6_PSICU</name>
<accession>A0A8H8CIH6</accession>
<dbReference type="EMBL" id="JAFIQS010000008">
    <property type="protein sequence ID" value="KAG5166731.1"/>
    <property type="molecule type" value="Genomic_DNA"/>
</dbReference>
<comment type="caution">
    <text evidence="1">The sequence shown here is derived from an EMBL/GenBank/DDBJ whole genome shotgun (WGS) entry which is preliminary data.</text>
</comment>